<gene>
    <name evidence="1" type="ORF">FPANT_9966</name>
</gene>
<reference evidence="1 2" key="1">
    <citation type="submission" date="2020-05" db="EMBL/GenBank/DDBJ databases">
        <title>Identification and distribution of gene clusters putatively required for synthesis of sphingolipid metabolism inhibitors in phylogenetically diverse species of the filamentous fungus Fusarium.</title>
        <authorList>
            <person name="Kim H.-S."/>
            <person name="Busman M."/>
            <person name="Brown D.W."/>
            <person name="Divon H."/>
            <person name="Uhlig S."/>
            <person name="Proctor R.H."/>
        </authorList>
    </citation>
    <scope>NUCLEOTIDE SEQUENCE [LARGE SCALE GENOMIC DNA]</scope>
    <source>
        <strain evidence="1 2">NRRL 25211</strain>
    </source>
</reference>
<keyword evidence="2" id="KW-1185">Reference proteome</keyword>
<evidence type="ECO:0000313" key="2">
    <source>
        <dbReference type="Proteomes" id="UP000544095"/>
    </source>
</evidence>
<dbReference type="Proteomes" id="UP000544095">
    <property type="component" value="Unassembled WGS sequence"/>
</dbReference>
<protein>
    <recommendedName>
        <fullName evidence="3">Fungal N-terminal domain-containing protein</fullName>
    </recommendedName>
</protein>
<organism evidence="1 2">
    <name type="scientific">Fusarium pseudoanthophilum</name>
    <dbReference type="NCBI Taxonomy" id="48495"/>
    <lineage>
        <taxon>Eukaryota</taxon>
        <taxon>Fungi</taxon>
        <taxon>Dikarya</taxon>
        <taxon>Ascomycota</taxon>
        <taxon>Pezizomycotina</taxon>
        <taxon>Sordariomycetes</taxon>
        <taxon>Hypocreomycetidae</taxon>
        <taxon>Hypocreales</taxon>
        <taxon>Nectriaceae</taxon>
        <taxon>Fusarium</taxon>
        <taxon>Fusarium fujikuroi species complex</taxon>
    </lineage>
</organism>
<sequence length="382" mass="42493">MSDPLSVAGSAVGIISLGIQVCQGLISYLRAFKGQDQDIQESLNDVQTVISILYSLKDILPKVDERSSETPAIRRCLVESEEKLCEFQQFSLKLRGDASPEHDVLGKMDHARRALLYPFREGKLKSLCQALKGLLQSLSLGLSITSLDVAVGIHANVDFLGNAFKDQDANVAKLSDQLQLLDHSMAVYYQDLKAEISRTQLFAQEFRQEIGGQLRLISTDVGSLMSINRLHQEAMNQRLIEAFDELKEQNNFQNELIRATLGVDNMSIQNAGSRQAAAFARTRDLKQLTTKPFGCTCERQHRSSVRYYRIWHATFEDRKSSPYDQDENGKSHAILALERILNAIDTPLGQDITQLTRESLSLSAMGLIKTLASTAGNGDGKM</sequence>
<proteinExistence type="predicted"/>
<accession>A0A8H5KRC0</accession>
<evidence type="ECO:0000313" key="1">
    <source>
        <dbReference type="EMBL" id="KAF5578532.1"/>
    </source>
</evidence>
<dbReference type="AlphaFoldDB" id="A0A8H5KRC0"/>
<name>A0A8H5KRC0_9HYPO</name>
<dbReference type="EMBL" id="JAAOAR010000552">
    <property type="protein sequence ID" value="KAF5578532.1"/>
    <property type="molecule type" value="Genomic_DNA"/>
</dbReference>
<evidence type="ECO:0008006" key="3">
    <source>
        <dbReference type="Google" id="ProtNLM"/>
    </source>
</evidence>
<comment type="caution">
    <text evidence="1">The sequence shown here is derived from an EMBL/GenBank/DDBJ whole genome shotgun (WGS) entry which is preliminary data.</text>
</comment>